<feature type="domain" description="AAA+ ATPase" evidence="9">
    <location>
        <begin position="156"/>
        <end position="337"/>
    </location>
</feature>
<evidence type="ECO:0000256" key="7">
    <source>
        <dbReference type="ARBA" id="ARBA00022967"/>
    </source>
</evidence>
<evidence type="ECO:0000256" key="8">
    <source>
        <dbReference type="ARBA" id="ARBA00034006"/>
    </source>
</evidence>
<dbReference type="NCBIfam" id="TIGR01026">
    <property type="entry name" value="fliI_yscN"/>
    <property type="match status" value="1"/>
</dbReference>
<gene>
    <name evidence="10" type="primary">yscN</name>
    <name evidence="10" type="ORF">Pan189_34600</name>
</gene>
<dbReference type="PANTHER" id="PTHR15184">
    <property type="entry name" value="ATP SYNTHASE"/>
    <property type="match status" value="1"/>
</dbReference>
<dbReference type="GO" id="GO:0046933">
    <property type="term" value="F:proton-transporting ATP synthase activity, rotational mechanism"/>
    <property type="evidence" value="ECO:0007669"/>
    <property type="project" value="TreeGrafter"/>
</dbReference>
<dbReference type="InterPro" id="IPR020003">
    <property type="entry name" value="ATPase_a/bsu_AS"/>
</dbReference>
<protein>
    <submittedName>
        <fullName evidence="10">Putative ATP synthase YscN</fullName>
    </submittedName>
</protein>
<accession>A0A517R591</accession>
<dbReference type="GO" id="GO:0005737">
    <property type="term" value="C:cytoplasm"/>
    <property type="evidence" value="ECO:0007669"/>
    <property type="project" value="UniProtKB-SubCell"/>
</dbReference>
<comment type="catalytic activity">
    <reaction evidence="8">
        <text>ATP + H2O + cellular proteinSide 1 = ADP + phosphate + cellular proteinSide 2.</text>
        <dbReference type="EC" id="7.4.2.8"/>
    </reaction>
</comment>
<keyword evidence="6" id="KW-0653">Protein transport</keyword>
<evidence type="ECO:0000256" key="4">
    <source>
        <dbReference type="ARBA" id="ARBA00022741"/>
    </source>
</evidence>
<dbReference type="PANTHER" id="PTHR15184:SF9">
    <property type="entry name" value="SPI-1 TYPE 3 SECRETION SYSTEM ATPASE"/>
    <property type="match status" value="1"/>
</dbReference>
<dbReference type="InterPro" id="IPR000194">
    <property type="entry name" value="ATPase_F1/V1/A1_a/bsu_nucl-bd"/>
</dbReference>
<keyword evidence="3" id="KW-0963">Cytoplasm</keyword>
<evidence type="ECO:0000256" key="2">
    <source>
        <dbReference type="ARBA" id="ARBA00022448"/>
    </source>
</evidence>
<dbReference type="CDD" id="cd01136">
    <property type="entry name" value="ATPase_flagellum-secretory_path_III"/>
    <property type="match status" value="1"/>
</dbReference>
<name>A0A517R591_9PLAN</name>
<dbReference type="Pfam" id="PF00006">
    <property type="entry name" value="ATP-synt_ab"/>
    <property type="match status" value="1"/>
</dbReference>
<dbReference type="GO" id="GO:0008564">
    <property type="term" value="F:protein-exporting ATPase activity"/>
    <property type="evidence" value="ECO:0007669"/>
    <property type="project" value="UniProtKB-EC"/>
</dbReference>
<dbReference type="SMART" id="SM00382">
    <property type="entry name" value="AAA"/>
    <property type="match status" value="1"/>
</dbReference>
<dbReference type="CDD" id="cd18117">
    <property type="entry name" value="ATP-synt_flagellum-secretory_path_III_N"/>
    <property type="match status" value="1"/>
</dbReference>
<dbReference type="SUPFAM" id="SSF52540">
    <property type="entry name" value="P-loop containing nucleoside triphosphate hydrolases"/>
    <property type="match status" value="1"/>
</dbReference>
<dbReference type="Proteomes" id="UP000317318">
    <property type="component" value="Chromosome"/>
</dbReference>
<evidence type="ECO:0000256" key="5">
    <source>
        <dbReference type="ARBA" id="ARBA00022840"/>
    </source>
</evidence>
<keyword evidence="7" id="KW-1278">Translocase</keyword>
<evidence type="ECO:0000256" key="6">
    <source>
        <dbReference type="ARBA" id="ARBA00022927"/>
    </source>
</evidence>
<comment type="subcellular location">
    <subcellularLocation>
        <location evidence="1">Cytoplasm</location>
    </subcellularLocation>
</comment>
<keyword evidence="5" id="KW-0067">ATP-binding</keyword>
<dbReference type="Gene3D" id="3.40.50.12240">
    <property type="match status" value="1"/>
</dbReference>
<evidence type="ECO:0000313" key="11">
    <source>
        <dbReference type="Proteomes" id="UP000317318"/>
    </source>
</evidence>
<dbReference type="EMBL" id="CP036268">
    <property type="protein sequence ID" value="QDT39058.1"/>
    <property type="molecule type" value="Genomic_DNA"/>
</dbReference>
<dbReference type="PROSITE" id="PS00152">
    <property type="entry name" value="ATPASE_ALPHA_BETA"/>
    <property type="match status" value="1"/>
</dbReference>
<evidence type="ECO:0000256" key="1">
    <source>
        <dbReference type="ARBA" id="ARBA00004496"/>
    </source>
</evidence>
<dbReference type="InterPro" id="IPR027417">
    <property type="entry name" value="P-loop_NTPase"/>
</dbReference>
<reference evidence="10 11" key="1">
    <citation type="submission" date="2019-02" db="EMBL/GenBank/DDBJ databases">
        <title>Deep-cultivation of Planctomycetes and their phenomic and genomic characterization uncovers novel biology.</title>
        <authorList>
            <person name="Wiegand S."/>
            <person name="Jogler M."/>
            <person name="Boedeker C."/>
            <person name="Pinto D."/>
            <person name="Vollmers J."/>
            <person name="Rivas-Marin E."/>
            <person name="Kohn T."/>
            <person name="Peeters S.H."/>
            <person name="Heuer A."/>
            <person name="Rast P."/>
            <person name="Oberbeckmann S."/>
            <person name="Bunk B."/>
            <person name="Jeske O."/>
            <person name="Meyerdierks A."/>
            <person name="Storesund J.E."/>
            <person name="Kallscheuer N."/>
            <person name="Luecker S."/>
            <person name="Lage O.M."/>
            <person name="Pohl T."/>
            <person name="Merkel B.J."/>
            <person name="Hornburger P."/>
            <person name="Mueller R.-W."/>
            <person name="Bruemmer F."/>
            <person name="Labrenz M."/>
            <person name="Spormann A.M."/>
            <person name="Op den Camp H."/>
            <person name="Overmann J."/>
            <person name="Amann R."/>
            <person name="Jetten M.S.M."/>
            <person name="Mascher T."/>
            <person name="Medema M.H."/>
            <person name="Devos D.P."/>
            <person name="Kaster A.-K."/>
            <person name="Ovreas L."/>
            <person name="Rohde M."/>
            <person name="Galperin M.Y."/>
            <person name="Jogler C."/>
        </authorList>
    </citation>
    <scope>NUCLEOTIDE SEQUENCE [LARGE SCALE GENOMIC DNA]</scope>
    <source>
        <strain evidence="10 11">Pan189</strain>
    </source>
</reference>
<dbReference type="AlphaFoldDB" id="A0A517R591"/>
<sequence length="457" mass="48896">MTVATELIGQMDKIVPFGVTGCVSRIVGMTIAVAGLPVPLGSVCRIRTGRGGSVPAEVVGFSDEATLLLPHADVDGVRRGDAVELVQSNPTVRCGERLLGRVLDAQGRCIDGGPPVTLRECRPLQPPPVRPMEREPIDRPLETGVRVLDGMLTIGHGQRIGLFAGSGVGKSTLLGQIARSSSADVNVVVLVGERGREVREFIENDLGPEGLARSVVVAATGDEPAVLRLKAASYGTAIAEYFRDQGRDVVLMMDSVTRFALAQREIGLAAGEPPATRGFPPSVFAKLPRLLERSGRTSRGSITGIYTILVDGDDTSEPISDTVRGVLDGHVMLSRRLAERAHWPAIDVPASISRLMPMLASADHLSAADHIRRVLAAHRDAEDLISIGAYQNGADPLVDQAVRCEALLRDFLCQSISESTPAEETRRYLATLRQRLELVGRVASAEPNNPETEREAT</sequence>
<proteinExistence type="predicted"/>
<dbReference type="FunFam" id="3.40.50.12240:FF:000002">
    <property type="entry name" value="Flagellum-specific ATP synthase FliI"/>
    <property type="match status" value="1"/>
</dbReference>
<dbReference type="Pfam" id="PF18269">
    <property type="entry name" value="T3SS_ATPase_C"/>
    <property type="match status" value="1"/>
</dbReference>
<dbReference type="GO" id="GO:0005524">
    <property type="term" value="F:ATP binding"/>
    <property type="evidence" value="ECO:0007669"/>
    <property type="project" value="UniProtKB-KW"/>
</dbReference>
<organism evidence="10 11">
    <name type="scientific">Stratiformator vulcanicus</name>
    <dbReference type="NCBI Taxonomy" id="2527980"/>
    <lineage>
        <taxon>Bacteria</taxon>
        <taxon>Pseudomonadati</taxon>
        <taxon>Planctomycetota</taxon>
        <taxon>Planctomycetia</taxon>
        <taxon>Planctomycetales</taxon>
        <taxon>Planctomycetaceae</taxon>
        <taxon>Stratiformator</taxon>
    </lineage>
</organism>
<dbReference type="GO" id="GO:0030254">
    <property type="term" value="P:protein secretion by the type III secretion system"/>
    <property type="evidence" value="ECO:0007669"/>
    <property type="project" value="InterPro"/>
</dbReference>
<dbReference type="GO" id="GO:0030257">
    <property type="term" value="C:type III protein secretion system complex"/>
    <property type="evidence" value="ECO:0007669"/>
    <property type="project" value="InterPro"/>
</dbReference>
<dbReference type="KEGG" id="svp:Pan189_34600"/>
<evidence type="ECO:0000313" key="10">
    <source>
        <dbReference type="EMBL" id="QDT39058.1"/>
    </source>
</evidence>
<evidence type="ECO:0000256" key="3">
    <source>
        <dbReference type="ARBA" id="ARBA00022490"/>
    </source>
</evidence>
<dbReference type="InterPro" id="IPR003593">
    <property type="entry name" value="AAA+_ATPase"/>
</dbReference>
<dbReference type="GO" id="GO:0016887">
    <property type="term" value="F:ATP hydrolysis activity"/>
    <property type="evidence" value="ECO:0007669"/>
    <property type="project" value="InterPro"/>
</dbReference>
<dbReference type="RefSeq" id="WP_310820669.1">
    <property type="nucleotide sequence ID" value="NZ_CP036268.1"/>
</dbReference>
<dbReference type="InterPro" id="IPR050053">
    <property type="entry name" value="ATPase_alpha/beta_chains"/>
</dbReference>
<evidence type="ECO:0000259" key="9">
    <source>
        <dbReference type="SMART" id="SM00382"/>
    </source>
</evidence>
<keyword evidence="11" id="KW-1185">Reference proteome</keyword>
<dbReference type="InterPro" id="IPR005714">
    <property type="entry name" value="ATPase_T3SS_FliI/YscN"/>
</dbReference>
<keyword evidence="4" id="KW-0547">Nucleotide-binding</keyword>
<keyword evidence="2" id="KW-0813">Transport</keyword>
<dbReference type="InterPro" id="IPR040627">
    <property type="entry name" value="T3SS_ATPase_C"/>
</dbReference>